<dbReference type="EC" id="2.1.1.-" evidence="1"/>
<dbReference type="Gene3D" id="3.40.50.150">
    <property type="entry name" value="Vaccinia Virus protein VP39"/>
    <property type="match status" value="1"/>
</dbReference>
<dbReference type="EMBL" id="FQ032815">
    <property type="protein sequence ID" value="CBL87279.1"/>
    <property type="molecule type" value="Genomic_DNA"/>
</dbReference>
<dbReference type="PANTHER" id="PTHR43861">
    <property type="entry name" value="TRANS-ACONITATE 2-METHYLTRANSFERASE-RELATED"/>
    <property type="match status" value="1"/>
</dbReference>
<organism evidence="1">
    <name type="scientific">uncultured Flavobacteriia bacterium</name>
    <dbReference type="NCBI Taxonomy" id="212695"/>
    <lineage>
        <taxon>Bacteria</taxon>
        <taxon>Pseudomonadati</taxon>
        <taxon>Bacteroidota</taxon>
        <taxon>Flavobacteriia</taxon>
        <taxon>environmental samples</taxon>
    </lineage>
</organism>
<name>F4MMB1_9BACT</name>
<keyword evidence="1" id="KW-0808">Transferase</keyword>
<dbReference type="GO" id="GO:0008168">
    <property type="term" value="F:methyltransferase activity"/>
    <property type="evidence" value="ECO:0007669"/>
    <property type="project" value="UniProtKB-KW"/>
</dbReference>
<sequence>MKNEWFASWFDTPYYHTLYKNRNHNEAERFINNLLDFLKPNKTDKFVDIACGKGRHSIYLNKKGFNVVGYDLSAQSIEEADKSAKEGLSFYVHDMRQLFRTNHFNYAFNLFTSFGYFKSKRDELNALKASAKNLKTGGKLVIDFLNREKVIETLISFEKKLIDNIEFNISKEIKNNQVIKTIQFEDKGKSYSFQESVKLLSLNDFNNYLSQANLKITHTFGNYDLNIFNNNSDRLIIIAEKIG</sequence>
<dbReference type="SUPFAM" id="SSF53335">
    <property type="entry name" value="S-adenosyl-L-methionine-dependent methyltransferases"/>
    <property type="match status" value="1"/>
</dbReference>
<dbReference type="Pfam" id="PF13489">
    <property type="entry name" value="Methyltransf_23"/>
    <property type="match status" value="1"/>
</dbReference>
<reference evidence="1" key="2">
    <citation type="journal article" date="2012" name="Environ. Microbiol.">
        <title>Genomic content of uncultured Bacteroidetes from contrasting oceanic provinces in the North Atlantic Ocean.</title>
        <authorList>
            <person name="Gomez-Pereira P.R."/>
            <person name="Schuler M."/>
            <person name="Fuchs B.M."/>
            <person name="Bennke C."/>
            <person name="Teeling H."/>
            <person name="Waldmann J."/>
            <person name="Richter M."/>
            <person name="Barbe V."/>
            <person name="Bataille E."/>
            <person name="Glockner F.O."/>
            <person name="Amann R."/>
        </authorList>
    </citation>
    <scope>NUCLEOTIDE SEQUENCE</scope>
</reference>
<dbReference type="InterPro" id="IPR029063">
    <property type="entry name" value="SAM-dependent_MTases_sf"/>
</dbReference>
<dbReference type="GO" id="GO:0032259">
    <property type="term" value="P:methylation"/>
    <property type="evidence" value="ECO:0007669"/>
    <property type="project" value="UniProtKB-KW"/>
</dbReference>
<keyword evidence="1" id="KW-0489">Methyltransferase</keyword>
<dbReference type="AlphaFoldDB" id="F4MMB1"/>
<reference evidence="1" key="1">
    <citation type="submission" date="2010-05" db="EMBL/GenBank/DDBJ databases">
        <authorList>
            <person name="Genoscope - CEA"/>
        </authorList>
    </citation>
    <scope>NUCLEOTIDE SEQUENCE</scope>
</reference>
<dbReference type="Gene3D" id="2.20.25.110">
    <property type="entry name" value="S-adenosyl-L-methionine-dependent methyltransferases"/>
    <property type="match status" value="1"/>
</dbReference>
<evidence type="ECO:0000313" key="1">
    <source>
        <dbReference type="EMBL" id="CBL87279.1"/>
    </source>
</evidence>
<accession>F4MMB1</accession>
<gene>
    <name evidence="1" type="ORF">S3_933_0019</name>
</gene>
<dbReference type="CDD" id="cd02440">
    <property type="entry name" value="AdoMet_MTases"/>
    <property type="match status" value="1"/>
</dbReference>
<protein>
    <submittedName>
        <fullName evidence="1">Methyltransferase</fullName>
        <ecNumber evidence="1">2.1.1.-</ecNumber>
    </submittedName>
</protein>
<proteinExistence type="predicted"/>